<comment type="caution">
    <text evidence="2">The sequence shown here is derived from an EMBL/GenBank/DDBJ whole genome shotgun (WGS) entry which is preliminary data.</text>
</comment>
<evidence type="ECO:0000313" key="2">
    <source>
        <dbReference type="EMBL" id="MPN36678.1"/>
    </source>
</evidence>
<dbReference type="EMBL" id="VSSQ01090941">
    <property type="protein sequence ID" value="MPN36678.1"/>
    <property type="molecule type" value="Genomic_DNA"/>
</dbReference>
<name>A0A645HCC1_9ZZZZ</name>
<proteinExistence type="predicted"/>
<dbReference type="AlphaFoldDB" id="A0A645HCC1"/>
<feature type="region of interest" description="Disordered" evidence="1">
    <location>
        <begin position="14"/>
        <end position="36"/>
    </location>
</feature>
<accession>A0A645HCC1</accession>
<sequence length="119" mass="13273">MDEHGAEAIIQSPGLLGGRGEPEVQNSFPKTRANLRHSRRNRLENRNLGTRYFADHVQSINVFVRFIRGETITAEDAFGTKVCFRARKTNDEICGVEVLAIRWLIQDVCEGSCGIANVG</sequence>
<gene>
    <name evidence="2" type="ORF">SDC9_184188</name>
</gene>
<evidence type="ECO:0000256" key="1">
    <source>
        <dbReference type="SAM" id="MobiDB-lite"/>
    </source>
</evidence>
<reference evidence="2" key="1">
    <citation type="submission" date="2019-08" db="EMBL/GenBank/DDBJ databases">
        <authorList>
            <person name="Kucharzyk K."/>
            <person name="Murdoch R.W."/>
            <person name="Higgins S."/>
            <person name="Loffler F."/>
        </authorList>
    </citation>
    <scope>NUCLEOTIDE SEQUENCE</scope>
</reference>
<protein>
    <submittedName>
        <fullName evidence="2">Uncharacterized protein</fullName>
    </submittedName>
</protein>
<organism evidence="2">
    <name type="scientific">bioreactor metagenome</name>
    <dbReference type="NCBI Taxonomy" id="1076179"/>
    <lineage>
        <taxon>unclassified sequences</taxon>
        <taxon>metagenomes</taxon>
        <taxon>ecological metagenomes</taxon>
    </lineage>
</organism>